<dbReference type="GO" id="GO:0045159">
    <property type="term" value="F:myosin II binding"/>
    <property type="evidence" value="ECO:0007669"/>
    <property type="project" value="TreeGrafter"/>
</dbReference>
<dbReference type="InterPro" id="IPR001680">
    <property type="entry name" value="WD40_rpt"/>
</dbReference>
<dbReference type="GO" id="GO:0019905">
    <property type="term" value="F:syntaxin binding"/>
    <property type="evidence" value="ECO:0007669"/>
    <property type="project" value="TreeGrafter"/>
</dbReference>
<organism evidence="9 10">
    <name type="scientific">Salix udensis</name>
    <dbReference type="NCBI Taxonomy" id="889485"/>
    <lineage>
        <taxon>Eukaryota</taxon>
        <taxon>Viridiplantae</taxon>
        <taxon>Streptophyta</taxon>
        <taxon>Embryophyta</taxon>
        <taxon>Tracheophyta</taxon>
        <taxon>Spermatophyta</taxon>
        <taxon>Magnoliopsida</taxon>
        <taxon>eudicotyledons</taxon>
        <taxon>Gunneridae</taxon>
        <taxon>Pentapetalae</taxon>
        <taxon>rosids</taxon>
        <taxon>fabids</taxon>
        <taxon>Malpighiales</taxon>
        <taxon>Salicaceae</taxon>
        <taxon>Saliceae</taxon>
        <taxon>Salix</taxon>
    </lineage>
</organism>
<keyword evidence="5" id="KW-0853">WD repeat</keyword>
<dbReference type="PANTHER" id="PTHR10241:SF38">
    <property type="entry name" value="TRANSDUCIN FAMILY PROTEIN _ WD-40 REPEAT FAMILY PROTEIN"/>
    <property type="match status" value="1"/>
</dbReference>
<dbReference type="PANTHER" id="PTHR10241">
    <property type="entry name" value="LETHAL 2 GIANT LARVAE PROTEIN"/>
    <property type="match status" value="1"/>
</dbReference>
<evidence type="ECO:0000256" key="4">
    <source>
        <dbReference type="ARBA" id="ARBA00022490"/>
    </source>
</evidence>
<dbReference type="PROSITE" id="PS50082">
    <property type="entry name" value="WD_REPEATS_2"/>
    <property type="match status" value="1"/>
</dbReference>
<dbReference type="FunFam" id="2.130.10.10:FF:000882">
    <property type="entry name" value="Syntaxin-binding protein 5"/>
    <property type="match status" value="1"/>
</dbReference>
<sequence length="1169" mass="128166">MFSKFFQRNTAQQQSPPPQQQPPPQPQPQQQPQPPPPPPVEVQDNVSKGVLTRKDMNPRIALHYGIPSTASILAFDHIQSLIAIGTLDGRIKVIGGNNIEGLLVSPKQLPFKYLEFLQNQGFLVSVSNENEIQVWDLEQRRIASSLQWESNITAFSVIYCSSYMYIGDEYGMVYVLKYDAEEVKLVPMPYHVPADVAADASGMSSPKNRSVVGVLPQPSSQGNKVLLAYEDGLIILWDISEDKVVLVKGNKDLELKCKIAADSHKDIRPDLSDDISDYEPLEKEIASLCWASTDGSVLAVGYVDGDILLWNLSRTTSKDMHAAKSSNEVVKLLLSTGERRLPVIVLHWSAHRSHNECRGRLFVYGGDAIGSEEVLTILSLDWSSGIESLKCTGRVDLTLNGSFADMVLLPSGGVMGPSGTLVLTNPGQLNLYNDAGLSSSISLQEKGNYVSSIQYPMVVPTIEPRLTLAKLGLVLRDGKFSKALSEAISSRKLQATHCPRSTNWPLTGGVPSQLHDAEKYQVERLYIAGYQDGTVKIWDATYPTFALIYVLGPEVKGINVADANASVSALGFCSDTLSLAIGNERGMVRLYKLVQNADEMTLKFVTGTEKEDGGFSLNVYTLDQGDGPQCTAVFSFLSSPVHALQFANFGARLAVGFHCAQVALLDTSTSSVLFVTDSLSGSSSPVNSLAVKLFSDSSELINNQEDTESKTMGDHLRLEVFAMTKDAHVVVIDGNTGGIISSQSIKSEKEVISPSMYILEGDDLISEVSSGKHVSNSFQKSEAKSEPGPDVACSESTPLKVDHETSAKAAHFKQRVENFLLLFCCEDALNLYSLNEVDSNPIRKVNLMKPCCWSTMFKKDDKEFGVILLYQTGEIEIRSLPDLEVVGESSLMSILRWNLKTNMEKTICSSENAQIFLCTEIDLEMTVKKATAILNRQGRQVNGCEFAAISLLACENDFRIPESLPCLHDELLASAAAAAATISSSSNQKIEQDASSGILGGLIKGFQGSMAEHDVDLFEVCKNNFAHLESIFSSPPFLKPSIDLVDDQKVVKLCIDDIDIDEPLCVSSSSEMMGKNDTKDRGTERERLFEGASTDSQPELRTADEIKAKYRKEDVSAVAARAKDKLIQRQEKLERLDERTAELQSGAENFASMASELAKQMEKRKWWNV</sequence>
<feature type="region of interest" description="Disordered" evidence="7">
    <location>
        <begin position="776"/>
        <end position="796"/>
    </location>
</feature>
<evidence type="ECO:0000313" key="9">
    <source>
        <dbReference type="EMBL" id="KAJ6432503.1"/>
    </source>
</evidence>
<evidence type="ECO:0000256" key="7">
    <source>
        <dbReference type="SAM" id="MobiDB-lite"/>
    </source>
</evidence>
<evidence type="ECO:0000256" key="1">
    <source>
        <dbReference type="ARBA" id="ARBA00004496"/>
    </source>
</evidence>
<keyword evidence="3" id="KW-0268">Exocytosis</keyword>
<feature type="repeat" description="WD" evidence="5">
    <location>
        <begin position="114"/>
        <end position="145"/>
    </location>
</feature>
<dbReference type="GO" id="GO:0005737">
    <property type="term" value="C:cytoplasm"/>
    <property type="evidence" value="ECO:0007669"/>
    <property type="project" value="UniProtKB-SubCell"/>
</dbReference>
<evidence type="ECO:0000256" key="3">
    <source>
        <dbReference type="ARBA" id="ARBA00022483"/>
    </source>
</evidence>
<comment type="caution">
    <text evidence="9">The sequence shown here is derived from an EMBL/GenBank/DDBJ whole genome shotgun (WGS) entry which is preliminary data.</text>
</comment>
<dbReference type="GO" id="GO:0005886">
    <property type="term" value="C:plasma membrane"/>
    <property type="evidence" value="ECO:0007669"/>
    <property type="project" value="TreeGrafter"/>
</dbReference>
<evidence type="ECO:0000256" key="5">
    <source>
        <dbReference type="PROSITE-ProRule" id="PRU00221"/>
    </source>
</evidence>
<dbReference type="SUPFAM" id="SSF50978">
    <property type="entry name" value="WD40 repeat-like"/>
    <property type="match status" value="2"/>
</dbReference>
<dbReference type="InterPro" id="IPR015943">
    <property type="entry name" value="WD40/YVTN_repeat-like_dom_sf"/>
</dbReference>
<feature type="compositionally biased region" description="Polar residues" evidence="7">
    <location>
        <begin position="1"/>
        <end position="11"/>
    </location>
</feature>
<dbReference type="PROSITE" id="PS50892">
    <property type="entry name" value="V_SNARE"/>
    <property type="match status" value="1"/>
</dbReference>
<feature type="region of interest" description="Disordered" evidence="7">
    <location>
        <begin position="1"/>
        <end position="44"/>
    </location>
</feature>
<dbReference type="SMART" id="SM00320">
    <property type="entry name" value="WD40"/>
    <property type="match status" value="6"/>
</dbReference>
<comment type="similarity">
    <text evidence="2">Belongs to the WD repeat L(2)GL family.</text>
</comment>
<reference evidence="9 10" key="1">
    <citation type="journal article" date="2023" name="Int. J. Mol. Sci.">
        <title>De Novo Assembly and Annotation of 11 Diverse Shrub Willow (Salix) Genomes Reveals Novel Gene Organization in Sex-Linked Regions.</title>
        <authorList>
            <person name="Hyden B."/>
            <person name="Feng K."/>
            <person name="Yates T.B."/>
            <person name="Jawdy S."/>
            <person name="Cereghino C."/>
            <person name="Smart L.B."/>
            <person name="Muchero W."/>
        </authorList>
    </citation>
    <scope>NUCLEOTIDE SEQUENCE [LARGE SCALE GENOMIC DNA]</scope>
    <source>
        <tissue evidence="9">Shoot tip</tissue>
    </source>
</reference>
<evidence type="ECO:0000256" key="6">
    <source>
        <dbReference type="PROSITE-ProRule" id="PRU00290"/>
    </source>
</evidence>
<dbReference type="GO" id="GO:0005096">
    <property type="term" value="F:GTPase activator activity"/>
    <property type="evidence" value="ECO:0007669"/>
    <property type="project" value="TreeGrafter"/>
</dbReference>
<keyword evidence="10" id="KW-1185">Reference proteome</keyword>
<evidence type="ECO:0000259" key="8">
    <source>
        <dbReference type="PROSITE" id="PS50892"/>
    </source>
</evidence>
<feature type="domain" description="V-SNARE coiled-coil homology" evidence="8">
    <location>
        <begin position="1104"/>
        <end position="1168"/>
    </location>
</feature>
<keyword evidence="4" id="KW-0963">Cytoplasm</keyword>
<dbReference type="Pfam" id="PF00957">
    <property type="entry name" value="Synaptobrevin"/>
    <property type="match status" value="1"/>
</dbReference>
<dbReference type="Gene3D" id="1.20.5.110">
    <property type="match status" value="1"/>
</dbReference>
<dbReference type="EMBL" id="JAPFFJ010000003">
    <property type="protein sequence ID" value="KAJ6432503.1"/>
    <property type="molecule type" value="Genomic_DNA"/>
</dbReference>
<gene>
    <name evidence="9" type="ORF">OIU84_019692</name>
</gene>
<dbReference type="SUPFAM" id="SSF58038">
    <property type="entry name" value="SNARE fusion complex"/>
    <property type="match status" value="1"/>
</dbReference>
<dbReference type="InterPro" id="IPR042855">
    <property type="entry name" value="V_SNARE_CC"/>
</dbReference>
<accession>A0AAD6KZH0</accession>
<name>A0AAD6KZH0_9ROSI</name>
<dbReference type="GO" id="GO:0006893">
    <property type="term" value="P:Golgi to plasma membrane transport"/>
    <property type="evidence" value="ECO:0007669"/>
    <property type="project" value="TreeGrafter"/>
</dbReference>
<keyword evidence="6" id="KW-0175">Coiled coil</keyword>
<evidence type="ECO:0000256" key="2">
    <source>
        <dbReference type="ARBA" id="ARBA00008070"/>
    </source>
</evidence>
<dbReference type="Gene3D" id="2.130.10.10">
    <property type="entry name" value="YVTN repeat-like/Quinoprotein amine dehydrogenase"/>
    <property type="match status" value="3"/>
</dbReference>
<dbReference type="GO" id="GO:0006887">
    <property type="term" value="P:exocytosis"/>
    <property type="evidence" value="ECO:0007669"/>
    <property type="project" value="UniProtKB-KW"/>
</dbReference>
<dbReference type="CDD" id="cd15873">
    <property type="entry name" value="R-SNARE_STXBP5_6"/>
    <property type="match status" value="1"/>
</dbReference>
<evidence type="ECO:0000313" key="10">
    <source>
        <dbReference type="Proteomes" id="UP001162972"/>
    </source>
</evidence>
<feature type="compositionally biased region" description="Pro residues" evidence="7">
    <location>
        <begin position="15"/>
        <end position="40"/>
    </location>
</feature>
<dbReference type="AlphaFoldDB" id="A0AAD6KZH0"/>
<proteinExistence type="inferred from homology"/>
<protein>
    <recommendedName>
        <fullName evidence="8">V-SNARE coiled-coil homology domain-containing protein</fullName>
    </recommendedName>
</protein>
<dbReference type="InterPro" id="IPR036322">
    <property type="entry name" value="WD40_repeat_dom_sf"/>
</dbReference>
<dbReference type="Proteomes" id="UP001162972">
    <property type="component" value="Chromosome 10"/>
</dbReference>
<comment type="subcellular location">
    <subcellularLocation>
        <location evidence="1">Cytoplasm</location>
    </subcellularLocation>
</comment>